<dbReference type="GO" id="GO:0016301">
    <property type="term" value="F:kinase activity"/>
    <property type="evidence" value="ECO:0007669"/>
    <property type="project" value="UniProtKB-KW"/>
</dbReference>
<dbReference type="InterPro" id="IPR050306">
    <property type="entry name" value="PfkB_Carbo_kinase"/>
</dbReference>
<dbReference type="PANTHER" id="PTHR43085">
    <property type="entry name" value="HEXOKINASE FAMILY MEMBER"/>
    <property type="match status" value="1"/>
</dbReference>
<evidence type="ECO:0000256" key="3">
    <source>
        <dbReference type="ARBA" id="ARBA00022741"/>
    </source>
</evidence>
<dbReference type="AlphaFoldDB" id="A0A4P7AHY5"/>
<evidence type="ECO:0000313" key="8">
    <source>
        <dbReference type="Proteomes" id="UP000294309"/>
    </source>
</evidence>
<dbReference type="OrthoDB" id="9813569at2"/>
<dbReference type="PANTHER" id="PTHR43085:SF1">
    <property type="entry name" value="PSEUDOURIDINE KINASE-RELATED"/>
    <property type="match status" value="1"/>
</dbReference>
<name>A0A4P7AHY5_9MOLU</name>
<dbReference type="InterPro" id="IPR011611">
    <property type="entry name" value="PfkB_dom"/>
</dbReference>
<dbReference type="KEGG" id="sgq:SGLAD_v1c05620"/>
<reference evidence="7 8" key="1">
    <citation type="submission" date="2019-03" db="EMBL/GenBank/DDBJ databases">
        <title>Complete genome sequence of Spiroplasma gladiatoris TG-1 (DSM 22552).</title>
        <authorList>
            <person name="Lin Y.-C."/>
            <person name="Chou L."/>
            <person name="Kuo C.-H."/>
        </authorList>
    </citation>
    <scope>NUCLEOTIDE SEQUENCE [LARGE SCALE GENOMIC DNA]</scope>
    <source>
        <strain evidence="7 8">TG-1</strain>
    </source>
</reference>
<keyword evidence="8" id="KW-1185">Reference proteome</keyword>
<feature type="domain" description="Carbohydrate kinase PfkB" evidence="6">
    <location>
        <begin position="3"/>
        <end position="279"/>
    </location>
</feature>
<dbReference type="Pfam" id="PF00294">
    <property type="entry name" value="PfkB"/>
    <property type="match status" value="1"/>
</dbReference>
<dbReference type="Proteomes" id="UP000294309">
    <property type="component" value="Chromosome"/>
</dbReference>
<dbReference type="InterPro" id="IPR029056">
    <property type="entry name" value="Ribokinase-like"/>
</dbReference>
<dbReference type="EMBL" id="CP038013">
    <property type="protein sequence ID" value="QBQ07761.1"/>
    <property type="molecule type" value="Genomic_DNA"/>
</dbReference>
<dbReference type="RefSeq" id="WP_134297549.1">
    <property type="nucleotide sequence ID" value="NZ_CP038013.1"/>
</dbReference>
<comment type="similarity">
    <text evidence="1">Belongs to the carbohydrate kinase PfkB family.</text>
</comment>
<evidence type="ECO:0000313" key="7">
    <source>
        <dbReference type="EMBL" id="QBQ07761.1"/>
    </source>
</evidence>
<dbReference type="Gene3D" id="3.40.1190.20">
    <property type="match status" value="1"/>
</dbReference>
<dbReference type="GO" id="GO:0005524">
    <property type="term" value="F:ATP binding"/>
    <property type="evidence" value="ECO:0007669"/>
    <property type="project" value="UniProtKB-KW"/>
</dbReference>
<protein>
    <submittedName>
        <fullName evidence="7">Fructokinase</fullName>
    </submittedName>
</protein>
<evidence type="ECO:0000256" key="2">
    <source>
        <dbReference type="ARBA" id="ARBA00022679"/>
    </source>
</evidence>
<evidence type="ECO:0000256" key="4">
    <source>
        <dbReference type="ARBA" id="ARBA00022777"/>
    </source>
</evidence>
<accession>A0A4P7AHY5</accession>
<proteinExistence type="inferred from homology"/>
<keyword evidence="4 7" id="KW-0418">Kinase</keyword>
<dbReference type="PROSITE" id="PS00584">
    <property type="entry name" value="PFKB_KINASES_2"/>
    <property type="match status" value="1"/>
</dbReference>
<evidence type="ECO:0000256" key="5">
    <source>
        <dbReference type="ARBA" id="ARBA00022840"/>
    </source>
</evidence>
<keyword evidence="5" id="KW-0067">ATP-binding</keyword>
<keyword evidence="3" id="KW-0547">Nucleotide-binding</keyword>
<organism evidence="7 8">
    <name type="scientific">Spiroplasma gladiatoris</name>
    <dbReference type="NCBI Taxonomy" id="2143"/>
    <lineage>
        <taxon>Bacteria</taxon>
        <taxon>Bacillati</taxon>
        <taxon>Mycoplasmatota</taxon>
        <taxon>Mollicutes</taxon>
        <taxon>Entomoplasmatales</taxon>
        <taxon>Spiroplasmataceae</taxon>
        <taxon>Spiroplasma</taxon>
    </lineage>
</organism>
<evidence type="ECO:0000259" key="6">
    <source>
        <dbReference type="Pfam" id="PF00294"/>
    </source>
</evidence>
<keyword evidence="2" id="KW-0808">Transferase</keyword>
<gene>
    <name evidence="7" type="primary">scrK</name>
    <name evidence="7" type="ORF">SGLAD_v1c05620</name>
</gene>
<sequence>MNIICIGEALMDVFKDGDKESAKIGGAPLNAAVAIKYNSNNTVYFGSNVGDDKNSLIIKDFLTQQDIKADFVTTINDTNLSTAVVSLEPSGERNFKFDIKMDMRNKVNVDISKIDLAHFGSAFGMLNDCYPNYIDIMKELFLANKTVVFDPNYRDDLWSSEEEFAKKTFEVIEYASIVKLSEEEFLILNKYKRNFFMDYKQQYILMTKGENGVEFYHDGRGDNFSVIKSTNVVDTTGAGDAFIGALISQLPKNYVYEDMGKAIEFANKFAKKVVEGKGALCYL</sequence>
<dbReference type="SUPFAM" id="SSF53613">
    <property type="entry name" value="Ribokinase-like"/>
    <property type="match status" value="1"/>
</dbReference>
<evidence type="ECO:0000256" key="1">
    <source>
        <dbReference type="ARBA" id="ARBA00010688"/>
    </source>
</evidence>
<dbReference type="InterPro" id="IPR002173">
    <property type="entry name" value="Carboh/pur_kinase_PfkB_CS"/>
</dbReference>